<evidence type="ECO:0000313" key="2">
    <source>
        <dbReference type="EMBL" id="TWW66801.1"/>
    </source>
</evidence>
<evidence type="ECO:0000256" key="1">
    <source>
        <dbReference type="SAM" id="MobiDB-lite"/>
    </source>
</evidence>
<proteinExistence type="predicted"/>
<name>A0A5C6NJK4_9TELE</name>
<reference evidence="2 3" key="1">
    <citation type="submission" date="2019-04" db="EMBL/GenBank/DDBJ databases">
        <title>Chromosome genome assembly for Takifugu flavidus.</title>
        <authorList>
            <person name="Xiao S."/>
        </authorList>
    </citation>
    <scope>NUCLEOTIDE SEQUENCE [LARGE SCALE GENOMIC DNA]</scope>
    <source>
        <strain evidence="2">HTHZ2018</strain>
        <tissue evidence="2">Muscle</tissue>
    </source>
</reference>
<gene>
    <name evidence="2" type="ORF">D4764_20G0008330</name>
</gene>
<comment type="caution">
    <text evidence="2">The sequence shown here is derived from an EMBL/GenBank/DDBJ whole genome shotgun (WGS) entry which is preliminary data.</text>
</comment>
<dbReference type="EMBL" id="RHFK02000013">
    <property type="protein sequence ID" value="TWW66801.1"/>
    <property type="molecule type" value="Genomic_DNA"/>
</dbReference>
<protein>
    <submittedName>
        <fullName evidence="2">Uncharacterized protein</fullName>
    </submittedName>
</protein>
<organism evidence="2 3">
    <name type="scientific">Takifugu flavidus</name>
    <name type="common">sansaifugu</name>
    <dbReference type="NCBI Taxonomy" id="433684"/>
    <lineage>
        <taxon>Eukaryota</taxon>
        <taxon>Metazoa</taxon>
        <taxon>Chordata</taxon>
        <taxon>Craniata</taxon>
        <taxon>Vertebrata</taxon>
        <taxon>Euteleostomi</taxon>
        <taxon>Actinopterygii</taxon>
        <taxon>Neopterygii</taxon>
        <taxon>Teleostei</taxon>
        <taxon>Neoteleostei</taxon>
        <taxon>Acanthomorphata</taxon>
        <taxon>Eupercaria</taxon>
        <taxon>Tetraodontiformes</taxon>
        <taxon>Tetradontoidea</taxon>
        <taxon>Tetraodontidae</taxon>
        <taxon>Takifugu</taxon>
    </lineage>
</organism>
<feature type="region of interest" description="Disordered" evidence="1">
    <location>
        <begin position="1"/>
        <end position="125"/>
    </location>
</feature>
<dbReference type="AlphaFoldDB" id="A0A5C6NJK4"/>
<accession>A0A5C6NJK4</accession>
<dbReference type="Proteomes" id="UP000324091">
    <property type="component" value="Chromosome 20"/>
</dbReference>
<feature type="compositionally biased region" description="Polar residues" evidence="1">
    <location>
        <begin position="28"/>
        <end position="41"/>
    </location>
</feature>
<evidence type="ECO:0000313" key="3">
    <source>
        <dbReference type="Proteomes" id="UP000324091"/>
    </source>
</evidence>
<keyword evidence="3" id="KW-1185">Reference proteome</keyword>
<sequence length="125" mass="13538">MVVADLNAGQDTVGDREAASARPRSIGKSPNQTQSPWTAGNSEHREDSGVRRNTLASRTCPETLRAEAVLLDCKGSRSGPPGETEQEQEQPSRKTGSTGINTKEPKQAPTLDQQTHSLHEQTPRH</sequence>